<protein>
    <submittedName>
        <fullName evidence="2">Uncharacterized protein</fullName>
    </submittedName>
</protein>
<evidence type="ECO:0000313" key="2">
    <source>
        <dbReference type="EMBL" id="GBP30362.1"/>
    </source>
</evidence>
<evidence type="ECO:0000256" key="1">
    <source>
        <dbReference type="SAM" id="MobiDB-lite"/>
    </source>
</evidence>
<dbReference type="AlphaFoldDB" id="A0A4C1UWJ4"/>
<evidence type="ECO:0000313" key="3">
    <source>
        <dbReference type="Proteomes" id="UP000299102"/>
    </source>
</evidence>
<name>A0A4C1UWJ4_EUMVA</name>
<feature type="region of interest" description="Disordered" evidence="1">
    <location>
        <begin position="72"/>
        <end position="93"/>
    </location>
</feature>
<dbReference type="Proteomes" id="UP000299102">
    <property type="component" value="Unassembled WGS sequence"/>
</dbReference>
<proteinExistence type="predicted"/>
<feature type="compositionally biased region" description="Basic residues" evidence="1">
    <location>
        <begin position="31"/>
        <end position="40"/>
    </location>
</feature>
<feature type="region of interest" description="Disordered" evidence="1">
    <location>
        <begin position="31"/>
        <end position="54"/>
    </location>
</feature>
<organism evidence="2 3">
    <name type="scientific">Eumeta variegata</name>
    <name type="common">Bagworm moth</name>
    <name type="synonym">Eumeta japonica</name>
    <dbReference type="NCBI Taxonomy" id="151549"/>
    <lineage>
        <taxon>Eukaryota</taxon>
        <taxon>Metazoa</taxon>
        <taxon>Ecdysozoa</taxon>
        <taxon>Arthropoda</taxon>
        <taxon>Hexapoda</taxon>
        <taxon>Insecta</taxon>
        <taxon>Pterygota</taxon>
        <taxon>Neoptera</taxon>
        <taxon>Endopterygota</taxon>
        <taxon>Lepidoptera</taxon>
        <taxon>Glossata</taxon>
        <taxon>Ditrysia</taxon>
        <taxon>Tineoidea</taxon>
        <taxon>Psychidae</taxon>
        <taxon>Oiketicinae</taxon>
        <taxon>Eumeta</taxon>
    </lineage>
</organism>
<dbReference type="EMBL" id="BGZK01000232">
    <property type="protein sequence ID" value="GBP30362.1"/>
    <property type="molecule type" value="Genomic_DNA"/>
</dbReference>
<keyword evidence="3" id="KW-1185">Reference proteome</keyword>
<gene>
    <name evidence="2" type="ORF">EVAR_18161_1</name>
</gene>
<sequence>MSWYLKTSLPEITGGGSNLVFVELPGALRRANRRSRRRVRSATSRGPPRERVSAARTLTCQRSRNERIGPFEGAEFAGRSPPGPVSGQGPAGAVTRAVDATGCCS</sequence>
<accession>A0A4C1UWJ4</accession>
<comment type="caution">
    <text evidence="2">The sequence shown here is derived from an EMBL/GenBank/DDBJ whole genome shotgun (WGS) entry which is preliminary data.</text>
</comment>
<reference evidence="2 3" key="1">
    <citation type="journal article" date="2019" name="Commun. Biol.">
        <title>The bagworm genome reveals a unique fibroin gene that provides high tensile strength.</title>
        <authorList>
            <person name="Kono N."/>
            <person name="Nakamura H."/>
            <person name="Ohtoshi R."/>
            <person name="Tomita M."/>
            <person name="Numata K."/>
            <person name="Arakawa K."/>
        </authorList>
    </citation>
    <scope>NUCLEOTIDE SEQUENCE [LARGE SCALE GENOMIC DNA]</scope>
</reference>